<comment type="caution">
    <text evidence="2">The sequence shown here is derived from an EMBL/GenBank/DDBJ whole genome shotgun (WGS) entry which is preliminary data.</text>
</comment>
<evidence type="ECO:0000256" key="1">
    <source>
        <dbReference type="SAM" id="MobiDB-lite"/>
    </source>
</evidence>
<dbReference type="Proteomes" id="UP001596915">
    <property type="component" value="Unassembled WGS sequence"/>
</dbReference>
<evidence type="ECO:0000313" key="3">
    <source>
        <dbReference type="Proteomes" id="UP001596915"/>
    </source>
</evidence>
<sequence length="35" mass="3750">MTSSPTVADGVVHIGSGDKNARRPTAVPTRRVRLF</sequence>
<accession>A0ABW2XBH8</accession>
<dbReference type="EMBL" id="JBHTGL010000008">
    <property type="protein sequence ID" value="MFD0629370.1"/>
    <property type="molecule type" value="Genomic_DNA"/>
</dbReference>
<reference evidence="3" key="1">
    <citation type="journal article" date="2019" name="Int. J. Syst. Evol. Microbiol.">
        <title>The Global Catalogue of Microorganisms (GCM) 10K type strain sequencing project: providing services to taxonomists for standard genome sequencing and annotation.</title>
        <authorList>
            <consortium name="The Broad Institute Genomics Platform"/>
            <consortium name="The Broad Institute Genome Sequencing Center for Infectious Disease"/>
            <person name="Wu L."/>
            <person name="Ma J."/>
        </authorList>
    </citation>
    <scope>NUCLEOTIDE SEQUENCE [LARGE SCALE GENOMIC DNA]</scope>
    <source>
        <strain evidence="3">JCM 12607</strain>
    </source>
</reference>
<keyword evidence="3" id="KW-1185">Reference proteome</keyword>
<gene>
    <name evidence="2" type="ORF">ACFQ2K_48965</name>
</gene>
<name>A0ABW2XBH8_9ACTN</name>
<feature type="region of interest" description="Disordered" evidence="1">
    <location>
        <begin position="1"/>
        <end position="35"/>
    </location>
</feature>
<evidence type="ECO:0000313" key="2">
    <source>
        <dbReference type="EMBL" id="MFD0629370.1"/>
    </source>
</evidence>
<protein>
    <submittedName>
        <fullName evidence="2">Uncharacterized protein</fullName>
    </submittedName>
</protein>
<proteinExistence type="predicted"/>
<organism evidence="2 3">
    <name type="scientific">Streptomyces sanglieri</name>
    <dbReference type="NCBI Taxonomy" id="193460"/>
    <lineage>
        <taxon>Bacteria</taxon>
        <taxon>Bacillati</taxon>
        <taxon>Actinomycetota</taxon>
        <taxon>Actinomycetes</taxon>
        <taxon>Kitasatosporales</taxon>
        <taxon>Streptomycetaceae</taxon>
        <taxon>Streptomyces</taxon>
    </lineage>
</organism>